<dbReference type="SUPFAM" id="SSF158442">
    <property type="entry name" value="DsbB-like"/>
    <property type="match status" value="1"/>
</dbReference>
<dbReference type="AlphaFoldDB" id="A0A2V1K6L6"/>
<keyword evidence="3 6" id="KW-0812">Transmembrane</keyword>
<feature type="transmembrane region" description="Helical" evidence="6">
    <location>
        <begin position="136"/>
        <end position="156"/>
    </location>
</feature>
<evidence type="ECO:0000256" key="3">
    <source>
        <dbReference type="ARBA" id="ARBA00022692"/>
    </source>
</evidence>
<feature type="transmembrane region" description="Helical" evidence="6">
    <location>
        <begin position="65"/>
        <end position="85"/>
    </location>
</feature>
<dbReference type="EMBL" id="QETA01000001">
    <property type="protein sequence ID" value="PWF25319.1"/>
    <property type="molecule type" value="Genomic_DNA"/>
</dbReference>
<keyword evidence="4 6" id="KW-1133">Transmembrane helix</keyword>
<organism evidence="7 8">
    <name type="scientific">Corticimicrobacter populi</name>
    <dbReference type="NCBI Taxonomy" id="2175229"/>
    <lineage>
        <taxon>Bacteria</taxon>
        <taxon>Pseudomonadati</taxon>
        <taxon>Pseudomonadota</taxon>
        <taxon>Betaproteobacteria</taxon>
        <taxon>Burkholderiales</taxon>
        <taxon>Alcaligenaceae</taxon>
        <taxon>Corticimicrobacter</taxon>
    </lineage>
</organism>
<proteinExistence type="predicted"/>
<evidence type="ECO:0000256" key="4">
    <source>
        <dbReference type="ARBA" id="ARBA00022989"/>
    </source>
</evidence>
<evidence type="ECO:0000256" key="2">
    <source>
        <dbReference type="ARBA" id="ARBA00022475"/>
    </source>
</evidence>
<feature type="transmembrane region" description="Helical" evidence="6">
    <location>
        <begin position="41"/>
        <end position="58"/>
    </location>
</feature>
<feature type="transmembrane region" description="Helical" evidence="6">
    <location>
        <begin position="7"/>
        <end position="29"/>
    </location>
</feature>
<evidence type="ECO:0000313" key="7">
    <source>
        <dbReference type="EMBL" id="PWF25319.1"/>
    </source>
</evidence>
<comment type="subcellular location">
    <subcellularLocation>
        <location evidence="1">Cell membrane</location>
        <topology evidence="1">Multi-pass membrane protein</topology>
    </subcellularLocation>
</comment>
<keyword evidence="8" id="KW-1185">Reference proteome</keyword>
<dbReference type="GO" id="GO:0015035">
    <property type="term" value="F:protein-disulfide reductase activity"/>
    <property type="evidence" value="ECO:0007669"/>
    <property type="project" value="InterPro"/>
</dbReference>
<evidence type="ECO:0000256" key="5">
    <source>
        <dbReference type="ARBA" id="ARBA00023136"/>
    </source>
</evidence>
<dbReference type="PANTHER" id="PTHR36570">
    <property type="entry name" value="DISULFIDE BOND FORMATION PROTEIN B"/>
    <property type="match status" value="1"/>
</dbReference>
<dbReference type="Gene3D" id="1.20.1550.10">
    <property type="entry name" value="DsbB-like"/>
    <property type="match status" value="1"/>
</dbReference>
<keyword evidence="5 6" id="KW-0472">Membrane</keyword>
<comment type="caution">
    <text evidence="7">The sequence shown here is derived from an EMBL/GenBank/DDBJ whole genome shotgun (WGS) entry which is preliminary data.</text>
</comment>
<dbReference type="Pfam" id="PF02600">
    <property type="entry name" value="DsbB"/>
    <property type="match status" value="1"/>
</dbReference>
<evidence type="ECO:0000313" key="8">
    <source>
        <dbReference type="Proteomes" id="UP000245212"/>
    </source>
</evidence>
<name>A0A2V1K6L6_9BURK</name>
<gene>
    <name evidence="7" type="ORF">DD235_04020</name>
</gene>
<evidence type="ECO:0000256" key="6">
    <source>
        <dbReference type="SAM" id="Phobius"/>
    </source>
</evidence>
<sequence>MLQNRTIYLLISLLSLAAVGAALISQHAFDMLPCAWCVLQRLIYLGIALWAGLAWAFGKERGGRPWLACGGILVLSGAGIASAWFQYSVASQLFTCDMTLADRIMRATGLDESMPGVFGIYASCMDAAVEFLGMEYALWSLSLYAVLAALAIAGLVRKHST</sequence>
<dbReference type="InterPro" id="IPR050183">
    <property type="entry name" value="DsbB"/>
</dbReference>
<dbReference type="InterPro" id="IPR003752">
    <property type="entry name" value="DiS_bond_form_DsbB/BdbC"/>
</dbReference>
<evidence type="ECO:0000256" key="1">
    <source>
        <dbReference type="ARBA" id="ARBA00004651"/>
    </source>
</evidence>
<keyword evidence="2" id="KW-1003">Cell membrane</keyword>
<dbReference type="Proteomes" id="UP000245212">
    <property type="component" value="Unassembled WGS sequence"/>
</dbReference>
<dbReference type="GO" id="GO:0005886">
    <property type="term" value="C:plasma membrane"/>
    <property type="evidence" value="ECO:0007669"/>
    <property type="project" value="UniProtKB-SubCell"/>
</dbReference>
<dbReference type="GO" id="GO:0006457">
    <property type="term" value="P:protein folding"/>
    <property type="evidence" value="ECO:0007669"/>
    <property type="project" value="InterPro"/>
</dbReference>
<dbReference type="InterPro" id="IPR023380">
    <property type="entry name" value="DsbB-like_sf"/>
</dbReference>
<protein>
    <submittedName>
        <fullName evidence="7">Disulfide bond formation protein B</fullName>
    </submittedName>
</protein>
<accession>A0A2V1K6L6</accession>
<dbReference type="PANTHER" id="PTHR36570:SF3">
    <property type="entry name" value="DISULFIDE BOND FORMATION PROTEIN B"/>
    <property type="match status" value="1"/>
</dbReference>
<reference evidence="8" key="1">
    <citation type="submission" date="2018-05" db="EMBL/GenBank/DDBJ databases">
        <authorList>
            <person name="Li Y."/>
        </authorList>
    </citation>
    <scope>NUCLEOTIDE SEQUENCE [LARGE SCALE GENOMIC DNA]</scope>
    <source>
        <strain evidence="8">3d-2-2</strain>
    </source>
</reference>